<evidence type="ECO:0000256" key="9">
    <source>
        <dbReference type="ARBA" id="ARBA00022679"/>
    </source>
</evidence>
<evidence type="ECO:0000256" key="3">
    <source>
        <dbReference type="ARBA" id="ARBA00004496"/>
    </source>
</evidence>
<dbReference type="PANTHER" id="PTHR32315:SF3">
    <property type="entry name" value="ADENINE PHOSPHORIBOSYLTRANSFERASE"/>
    <property type="match status" value="1"/>
</dbReference>
<dbReference type="GO" id="GO:0006166">
    <property type="term" value="P:purine ribonucleoside salvage"/>
    <property type="evidence" value="ECO:0007669"/>
    <property type="project" value="UniProtKB-UniRule"/>
</dbReference>
<proteinExistence type="inferred from homology"/>
<dbReference type="HAMAP" id="MF_00004">
    <property type="entry name" value="Aden_phosphoribosyltr"/>
    <property type="match status" value="1"/>
</dbReference>
<dbReference type="GO" id="GO:0005737">
    <property type="term" value="C:cytoplasm"/>
    <property type="evidence" value="ECO:0007669"/>
    <property type="project" value="UniProtKB-SubCell"/>
</dbReference>
<dbReference type="Gene3D" id="3.40.50.2020">
    <property type="match status" value="1"/>
</dbReference>
<dbReference type="NCBIfam" id="NF002634">
    <property type="entry name" value="PRK02304.1-3"/>
    <property type="match status" value="1"/>
</dbReference>
<keyword evidence="9 11" id="KW-0808">Transferase</keyword>
<organism evidence="13">
    <name type="scientific">Campylobacter sp. CCS1377</name>
    <dbReference type="NCBI Taxonomy" id="3158229"/>
    <lineage>
        <taxon>Bacteria</taxon>
        <taxon>Pseudomonadati</taxon>
        <taxon>Campylobacterota</taxon>
        <taxon>Epsilonproteobacteria</taxon>
        <taxon>Campylobacterales</taxon>
        <taxon>Campylobacteraceae</taxon>
        <taxon>Campylobacter</taxon>
    </lineage>
</organism>
<gene>
    <name evidence="11 13" type="primary">apt</name>
    <name evidence="13" type="ORF">AAH949_03735</name>
</gene>
<comment type="similarity">
    <text evidence="5 11">Belongs to the purine/pyrimidine phosphoribosyltransferase family.</text>
</comment>
<keyword evidence="10 11" id="KW-0660">Purine salvage</keyword>
<dbReference type="RefSeq" id="WP_134239115.1">
    <property type="nucleotide sequence ID" value="NZ_CP155620.1"/>
</dbReference>
<accession>A0AAU7EAK3</accession>
<dbReference type="SUPFAM" id="SSF53271">
    <property type="entry name" value="PRTase-like"/>
    <property type="match status" value="1"/>
</dbReference>
<keyword evidence="8 11" id="KW-0328">Glycosyltransferase</keyword>
<evidence type="ECO:0000256" key="6">
    <source>
        <dbReference type="ARBA" id="ARBA00011893"/>
    </source>
</evidence>
<protein>
    <recommendedName>
        <fullName evidence="6 11">Adenine phosphoribosyltransferase</fullName>
        <shortName evidence="11">APRT</shortName>
        <ecNumber evidence="6 11">2.4.2.7</ecNumber>
    </recommendedName>
</protein>
<evidence type="ECO:0000259" key="12">
    <source>
        <dbReference type="Pfam" id="PF00156"/>
    </source>
</evidence>
<comment type="function">
    <text evidence="2 11">Catalyzes a salvage reaction resulting in the formation of AMP, that is energically less costly than de novo synthesis.</text>
</comment>
<dbReference type="EC" id="2.4.2.7" evidence="6 11"/>
<evidence type="ECO:0000256" key="2">
    <source>
        <dbReference type="ARBA" id="ARBA00003968"/>
    </source>
</evidence>
<dbReference type="Pfam" id="PF00156">
    <property type="entry name" value="Pribosyltran"/>
    <property type="match status" value="1"/>
</dbReference>
<dbReference type="GO" id="GO:0003999">
    <property type="term" value="F:adenine phosphoribosyltransferase activity"/>
    <property type="evidence" value="ECO:0007669"/>
    <property type="project" value="UniProtKB-UniRule"/>
</dbReference>
<feature type="domain" description="Phosphoribosyltransferase" evidence="12">
    <location>
        <begin position="41"/>
        <end position="180"/>
    </location>
</feature>
<evidence type="ECO:0000256" key="5">
    <source>
        <dbReference type="ARBA" id="ARBA00008391"/>
    </source>
</evidence>
<evidence type="ECO:0000313" key="13">
    <source>
        <dbReference type="EMBL" id="XBJ29954.1"/>
    </source>
</evidence>
<reference evidence="13" key="1">
    <citation type="submission" date="2024-05" db="EMBL/GenBank/DDBJ databases">
        <title>Campylobacter coli isolated from environmental waters in Slovenia.</title>
        <authorList>
            <person name="Zautner A.E."/>
            <person name="Bunk B."/>
            <person name="Riedel T."/>
            <person name="Sproeer C."/>
        </authorList>
    </citation>
    <scope>NUCLEOTIDE SEQUENCE</scope>
    <source>
        <strain evidence="13">CCS1377</strain>
    </source>
</reference>
<evidence type="ECO:0000256" key="8">
    <source>
        <dbReference type="ARBA" id="ARBA00022676"/>
    </source>
</evidence>
<comment type="pathway">
    <text evidence="4 11">Purine metabolism; AMP biosynthesis via salvage pathway; AMP from adenine: step 1/1.</text>
</comment>
<evidence type="ECO:0000256" key="10">
    <source>
        <dbReference type="ARBA" id="ARBA00022726"/>
    </source>
</evidence>
<comment type="subunit">
    <text evidence="11">Homodimer.</text>
</comment>
<dbReference type="NCBIfam" id="TIGR01090">
    <property type="entry name" value="apt"/>
    <property type="match status" value="1"/>
</dbReference>
<keyword evidence="7 11" id="KW-0963">Cytoplasm</keyword>
<dbReference type="GO" id="GO:0016208">
    <property type="term" value="F:AMP binding"/>
    <property type="evidence" value="ECO:0007669"/>
    <property type="project" value="TreeGrafter"/>
</dbReference>
<evidence type="ECO:0000256" key="11">
    <source>
        <dbReference type="HAMAP-Rule" id="MF_00004"/>
    </source>
</evidence>
<dbReference type="InterPro" id="IPR050054">
    <property type="entry name" value="UPRTase/APRTase"/>
</dbReference>
<comment type="catalytic activity">
    <reaction evidence="1 11">
        <text>AMP + diphosphate = 5-phospho-alpha-D-ribose 1-diphosphate + adenine</text>
        <dbReference type="Rhea" id="RHEA:16609"/>
        <dbReference type="ChEBI" id="CHEBI:16708"/>
        <dbReference type="ChEBI" id="CHEBI:33019"/>
        <dbReference type="ChEBI" id="CHEBI:58017"/>
        <dbReference type="ChEBI" id="CHEBI:456215"/>
        <dbReference type="EC" id="2.4.2.7"/>
    </reaction>
</comment>
<dbReference type="InterPro" id="IPR000836">
    <property type="entry name" value="PRTase_dom"/>
</dbReference>
<dbReference type="InterPro" id="IPR029057">
    <property type="entry name" value="PRTase-like"/>
</dbReference>
<evidence type="ECO:0000256" key="4">
    <source>
        <dbReference type="ARBA" id="ARBA00004659"/>
    </source>
</evidence>
<comment type="subcellular location">
    <subcellularLocation>
        <location evidence="3 11">Cytoplasm</location>
    </subcellularLocation>
</comment>
<name>A0AAU7EAK3_9BACT</name>
<dbReference type="PANTHER" id="PTHR32315">
    <property type="entry name" value="ADENINE PHOSPHORIBOSYLTRANSFERASE"/>
    <property type="match status" value="1"/>
</dbReference>
<dbReference type="AlphaFoldDB" id="A0AAU7EAK3"/>
<dbReference type="GO" id="GO:0006168">
    <property type="term" value="P:adenine salvage"/>
    <property type="evidence" value="ECO:0007669"/>
    <property type="project" value="InterPro"/>
</dbReference>
<dbReference type="NCBIfam" id="NF002636">
    <property type="entry name" value="PRK02304.1-5"/>
    <property type="match status" value="1"/>
</dbReference>
<dbReference type="EMBL" id="CP155620">
    <property type="protein sequence ID" value="XBJ29954.1"/>
    <property type="molecule type" value="Genomic_DNA"/>
</dbReference>
<evidence type="ECO:0000256" key="7">
    <source>
        <dbReference type="ARBA" id="ARBA00022490"/>
    </source>
</evidence>
<dbReference type="GO" id="GO:0002055">
    <property type="term" value="F:adenine binding"/>
    <property type="evidence" value="ECO:0007669"/>
    <property type="project" value="TreeGrafter"/>
</dbReference>
<evidence type="ECO:0000256" key="1">
    <source>
        <dbReference type="ARBA" id="ARBA00000868"/>
    </source>
</evidence>
<dbReference type="FunFam" id="3.40.50.2020:FF:000021">
    <property type="entry name" value="Adenine phosphoribosyltransferase"/>
    <property type="match status" value="1"/>
</dbReference>
<sequence length="182" mass="20410">MITLTQEEKKYLLDSIRIVPNFPKEGIIFRDITTLLSNKKALEFLLSHLAERYKYMNLDFITGIESRGFIFASMLCAKLSIPFVPIRKPGKLPYKTFTCHYTLEYGSDSIEIHQDAFSGVNEAKVLLVDDLIATGGTALASWELIQKAGAKCVEACFLINLKDLNGANELAKLTPVYNVLEL</sequence>
<dbReference type="InterPro" id="IPR005764">
    <property type="entry name" value="Ade_phspho_trans"/>
</dbReference>
<dbReference type="GO" id="GO:0044209">
    <property type="term" value="P:AMP salvage"/>
    <property type="evidence" value="ECO:0007669"/>
    <property type="project" value="UniProtKB-UniRule"/>
</dbReference>
<dbReference type="CDD" id="cd06223">
    <property type="entry name" value="PRTases_typeI"/>
    <property type="match status" value="1"/>
</dbReference>